<name>A0AAU8T379_9BURK</name>
<dbReference type="EMBL" id="CP010026">
    <property type="protein sequence ID" value="AJZ58192.1"/>
    <property type="molecule type" value="Genomic_DNA"/>
</dbReference>
<dbReference type="GeneID" id="66516865"/>
<dbReference type="PROSITE" id="PS51257">
    <property type="entry name" value="PROKAR_LIPOPROTEIN"/>
    <property type="match status" value="1"/>
</dbReference>
<dbReference type="Proteomes" id="UP000032614">
    <property type="component" value="Chromosome 1"/>
</dbReference>
<evidence type="ECO:0000313" key="1">
    <source>
        <dbReference type="EMBL" id="AJZ58192.1"/>
    </source>
</evidence>
<dbReference type="RefSeq" id="WP_046568606.1">
    <property type="nucleotide sequence ID" value="NZ_CP010026.1"/>
</dbReference>
<protein>
    <submittedName>
        <fullName evidence="1">Lipoprotein</fullName>
    </submittedName>
</protein>
<dbReference type="AlphaFoldDB" id="A0AAU8T379"/>
<keyword evidence="1" id="KW-0449">Lipoprotein</keyword>
<accession>A0AAU8T379</accession>
<gene>
    <name evidence="1" type="ORF">OI25_2928</name>
</gene>
<reference evidence="1 2" key="1">
    <citation type="journal article" date="2015" name="Genome Announc.">
        <title>Complete genome sequences for 59 burkholderia isolates, both pathogenic and near neighbor.</title>
        <authorList>
            <person name="Johnson S.L."/>
            <person name="Bishop-Lilly K.A."/>
            <person name="Ladner J.T."/>
            <person name="Daligault H.E."/>
            <person name="Davenport K.W."/>
            <person name="Jaissle J."/>
            <person name="Frey K.G."/>
            <person name="Koroleva G.I."/>
            <person name="Bruce D.C."/>
            <person name="Coyne S.R."/>
            <person name="Broomall S.M."/>
            <person name="Li P.E."/>
            <person name="Teshima H."/>
            <person name="Gibbons H.S."/>
            <person name="Palacios G.F."/>
            <person name="Rosenzweig C.N."/>
            <person name="Redden C.L."/>
            <person name="Xu Y."/>
            <person name="Minogue T.D."/>
            <person name="Chain P.S."/>
        </authorList>
    </citation>
    <scope>NUCLEOTIDE SEQUENCE [LARGE SCALE GENOMIC DNA]</scope>
    <source>
        <strain evidence="1 2">ATCC BAA-463</strain>
    </source>
</reference>
<sequence>MNGVVRIFFPVAGTLLLAGCVSTPLIYPLVDPSKQPVTSSFLANTQACLKDVSGAGTCAFVSDSLQALQIASGYYQDQAVQKDQWRLGLGDGVFFGSLAAVAGGLVKVTGLLNGGAGVAATSAAAAGHYNPSGQAVILARAATTAMCYQNALIITSDQAVQSLLGVGNPTYRQDALTMMDGVIVRLQQMHANLNTDMRNLTTTSYTVDQLTDLVSKSRPTATPLPNIPHIAQADAKNARVGFAYVEATPNDTDKQLSSWDSDVKTVLARMDLCTVTTK</sequence>
<organism evidence="1 2">
    <name type="scientific">Paraburkholderia fungorum</name>
    <dbReference type="NCBI Taxonomy" id="134537"/>
    <lineage>
        <taxon>Bacteria</taxon>
        <taxon>Pseudomonadati</taxon>
        <taxon>Pseudomonadota</taxon>
        <taxon>Betaproteobacteria</taxon>
        <taxon>Burkholderiales</taxon>
        <taxon>Burkholderiaceae</taxon>
        <taxon>Paraburkholderia</taxon>
    </lineage>
</organism>
<evidence type="ECO:0000313" key="2">
    <source>
        <dbReference type="Proteomes" id="UP000032614"/>
    </source>
</evidence>
<proteinExistence type="predicted"/>
<dbReference type="KEGG" id="bfn:OI25_2928"/>